<dbReference type="Proteomes" id="UP000828390">
    <property type="component" value="Unassembled WGS sequence"/>
</dbReference>
<accession>A0A9D3YIE8</accession>
<dbReference type="Pfam" id="PF05699">
    <property type="entry name" value="Dimer_Tnp_hAT"/>
    <property type="match status" value="1"/>
</dbReference>
<dbReference type="SUPFAM" id="SSF53098">
    <property type="entry name" value="Ribonuclease H-like"/>
    <property type="match status" value="1"/>
</dbReference>
<reference evidence="3" key="1">
    <citation type="journal article" date="2019" name="bioRxiv">
        <title>The Genome of the Zebra Mussel, Dreissena polymorpha: A Resource for Invasive Species Research.</title>
        <authorList>
            <person name="McCartney M.A."/>
            <person name="Auch B."/>
            <person name="Kono T."/>
            <person name="Mallez S."/>
            <person name="Zhang Y."/>
            <person name="Obille A."/>
            <person name="Becker A."/>
            <person name="Abrahante J.E."/>
            <person name="Garbe J."/>
            <person name="Badalamenti J.P."/>
            <person name="Herman A."/>
            <person name="Mangelson H."/>
            <person name="Liachko I."/>
            <person name="Sullivan S."/>
            <person name="Sone E.D."/>
            <person name="Koren S."/>
            <person name="Silverstein K.A.T."/>
            <person name="Beckman K.B."/>
            <person name="Gohl D.M."/>
        </authorList>
    </citation>
    <scope>NUCLEOTIDE SEQUENCE</scope>
    <source>
        <strain evidence="3">Duluth1</strain>
        <tissue evidence="3">Whole animal</tissue>
    </source>
</reference>
<reference evidence="3" key="2">
    <citation type="submission" date="2020-11" db="EMBL/GenBank/DDBJ databases">
        <authorList>
            <person name="McCartney M.A."/>
            <person name="Auch B."/>
            <person name="Kono T."/>
            <person name="Mallez S."/>
            <person name="Becker A."/>
            <person name="Gohl D.M."/>
            <person name="Silverstein K.A.T."/>
            <person name="Koren S."/>
            <person name="Bechman K.B."/>
            <person name="Herman A."/>
            <person name="Abrahante J.E."/>
            <person name="Garbe J."/>
        </authorList>
    </citation>
    <scope>NUCLEOTIDE SEQUENCE</scope>
    <source>
        <strain evidence="3">Duluth1</strain>
        <tissue evidence="3">Whole animal</tissue>
    </source>
</reference>
<name>A0A9D3YIE8_DREPO</name>
<proteinExistence type="predicted"/>
<dbReference type="GO" id="GO:0046983">
    <property type="term" value="F:protein dimerization activity"/>
    <property type="evidence" value="ECO:0007669"/>
    <property type="project" value="InterPro"/>
</dbReference>
<dbReference type="EMBL" id="JAIWYP010000015">
    <property type="protein sequence ID" value="KAH3699368.1"/>
    <property type="molecule type" value="Genomic_DNA"/>
</dbReference>
<sequence length="174" mass="19514">MPLVFLSGHGVDLALYMVDLILSLPPTSVFNERSFSRMKLMKTDRRCRLMSSTMSALCFVKLESAPVASFDPTSAIELWAVICKKRMTKTSSSITRRPKFVRKNPKASATFDEVSTDVVVPHDGARSIDTDSLSDDERDDNEDDADVDDDESFENNENKIAKYCKELSESDVTE</sequence>
<gene>
    <name evidence="3" type="ORF">DPMN_074324</name>
</gene>
<evidence type="ECO:0000313" key="4">
    <source>
        <dbReference type="Proteomes" id="UP000828390"/>
    </source>
</evidence>
<keyword evidence="4" id="KW-1185">Reference proteome</keyword>
<dbReference type="PANTHER" id="PTHR46880:SF5">
    <property type="entry name" value="DUF4371 DOMAIN-CONTAINING PROTEIN"/>
    <property type="match status" value="1"/>
</dbReference>
<dbReference type="PANTHER" id="PTHR46880">
    <property type="entry name" value="RAS-ASSOCIATING DOMAIN-CONTAINING PROTEIN"/>
    <property type="match status" value="1"/>
</dbReference>
<feature type="compositionally biased region" description="Acidic residues" evidence="1">
    <location>
        <begin position="132"/>
        <end position="154"/>
    </location>
</feature>
<evidence type="ECO:0000313" key="3">
    <source>
        <dbReference type="EMBL" id="KAH3699368.1"/>
    </source>
</evidence>
<organism evidence="3 4">
    <name type="scientific">Dreissena polymorpha</name>
    <name type="common">Zebra mussel</name>
    <name type="synonym">Mytilus polymorpha</name>
    <dbReference type="NCBI Taxonomy" id="45954"/>
    <lineage>
        <taxon>Eukaryota</taxon>
        <taxon>Metazoa</taxon>
        <taxon>Spiralia</taxon>
        <taxon>Lophotrochozoa</taxon>
        <taxon>Mollusca</taxon>
        <taxon>Bivalvia</taxon>
        <taxon>Autobranchia</taxon>
        <taxon>Heteroconchia</taxon>
        <taxon>Euheterodonta</taxon>
        <taxon>Imparidentia</taxon>
        <taxon>Neoheterodontei</taxon>
        <taxon>Myida</taxon>
        <taxon>Dreissenoidea</taxon>
        <taxon>Dreissenidae</taxon>
        <taxon>Dreissena</taxon>
    </lineage>
</organism>
<evidence type="ECO:0000256" key="1">
    <source>
        <dbReference type="SAM" id="MobiDB-lite"/>
    </source>
</evidence>
<evidence type="ECO:0000259" key="2">
    <source>
        <dbReference type="Pfam" id="PF05699"/>
    </source>
</evidence>
<dbReference type="InterPro" id="IPR012337">
    <property type="entry name" value="RNaseH-like_sf"/>
</dbReference>
<comment type="caution">
    <text evidence="3">The sequence shown here is derived from an EMBL/GenBank/DDBJ whole genome shotgun (WGS) entry which is preliminary data.</text>
</comment>
<protein>
    <recommendedName>
        <fullName evidence="2">HAT C-terminal dimerisation domain-containing protein</fullName>
    </recommendedName>
</protein>
<dbReference type="InterPro" id="IPR008906">
    <property type="entry name" value="HATC_C_dom"/>
</dbReference>
<feature type="domain" description="HAT C-terminal dimerisation" evidence="2">
    <location>
        <begin position="17"/>
        <end position="61"/>
    </location>
</feature>
<dbReference type="AlphaFoldDB" id="A0A9D3YIE8"/>
<feature type="region of interest" description="Disordered" evidence="1">
    <location>
        <begin position="122"/>
        <end position="160"/>
    </location>
</feature>